<gene>
    <name evidence="4" type="ORF">HKT18_13475</name>
</gene>
<dbReference type="Pfam" id="PF18962">
    <property type="entry name" value="Por_Secre_tail"/>
    <property type="match status" value="1"/>
</dbReference>
<feature type="signal peptide" evidence="2">
    <location>
        <begin position="1"/>
        <end position="26"/>
    </location>
</feature>
<protein>
    <submittedName>
        <fullName evidence="4">T9SS type A sorting domain-containing protein</fullName>
    </submittedName>
</protein>
<feature type="domain" description="Secretion system C-terminal sorting" evidence="3">
    <location>
        <begin position="957"/>
        <end position="1025"/>
    </location>
</feature>
<sequence length="1031" mass="105605">MKIIKNNLGKSLLLLCLMMISLTGFSQVAGTHFTVSLANVTSTSTTMEFDVMLTVDGTGAAAAGVKLSAMSAGINYNTAIVNGGTVSCAYIGGKSAAIAGLINAASPSTVTPGHIRITASPLTIDTAFDVVNGTYTFGRYRLTNTASWTQNSNAQLWLQPNNIGKTNTAVNAFPFGATLGAASYSYSTTAPAGTPGVSLVYTQANTLSHDLNANCGITLQPVNPTICKATGGTASVSVTATGATGALYQWYTQTATGTTWTALANNANYSGTTTPTLNITRTTASVPAVGTKYRVVINGGICNNVTSDTVVLQEQTVLSKATAVSAKSSTNATLYPANTTCVGTTVNLTLAAGSIGNIQWQSSTDGITYNNVGGVIAQTALSAVNPALTLSSGVLTQDTWFRVVASNGICSSVNGVATKITVSSPAIAGTISGGDVTVCAYLASGTPLDLAGNLIPLPYTNSTVLTLNGNNGTVVWQKSINYTSASPTWSTVTTGVSGNQLTAANLTVDTWYRALVSNGACTATSPVVKITVNKAAKAGAVTATSNSVVTTGVCTGGDITFTSAPYVGTSNQWEVSTTSTTTGFTPVSGANGLVFTMNDVAYPPLSKFYVRNVVYSGSCTMARSAVKTITVNPITVAGTVTGGGVVCANGGGTLKLAGQVGKVQWEYSTDGVNFLTVPYWKTVSFVPTFFNPNNTTAFTTPSSSGTATSYIVSNLTANTYFRARVTSGSCATEYSNVVQYTIGTNAVAGTISAGNSTICPSTGTTLTLSGSTGAIQWQKASVSATTGLPGTFANINGQTNTTLATGNLTASTAYQAVVTIGACSTVTTAYFIVNVVAKPVAKPVTANVTSPAGSLAAPLCTTDASKVLTIGAGYVGAIQWQTSTTSTTTGFSDISGETATTYTIANPAVGANYYRASFTNSCGTVVYSAAVTVYYQACKTTTPEARVEKSPFAVVAYPNPYSENFNLSLTTSSEESVSVMVYDMTGKLVEQHEVSAANIAELQVGNRYPSGIYNVIITQGAEVKTLRVVKR</sequence>
<dbReference type="EMBL" id="JABEVX010000012">
    <property type="protein sequence ID" value="NNT73230.1"/>
    <property type="molecule type" value="Genomic_DNA"/>
</dbReference>
<dbReference type="Proteomes" id="UP000536509">
    <property type="component" value="Unassembled WGS sequence"/>
</dbReference>
<name>A0A7Y3VZV9_9FLAO</name>
<feature type="chain" id="PRO_5030731354" evidence="2">
    <location>
        <begin position="27"/>
        <end position="1031"/>
    </location>
</feature>
<reference evidence="4 5" key="1">
    <citation type="submission" date="2020-05" db="EMBL/GenBank/DDBJ databases">
        <title>Draft genome of Flavobacterium sp. IMCC34852.</title>
        <authorList>
            <person name="Song J."/>
            <person name="Cho J.-C."/>
        </authorList>
    </citation>
    <scope>NUCLEOTIDE SEQUENCE [LARGE SCALE GENOMIC DNA]</scope>
    <source>
        <strain evidence="4 5">IMCC34852</strain>
    </source>
</reference>
<keyword evidence="1 2" id="KW-0732">Signal</keyword>
<dbReference type="InterPro" id="IPR026444">
    <property type="entry name" value="Secre_tail"/>
</dbReference>
<dbReference type="AlphaFoldDB" id="A0A7Y3VZV9"/>
<organism evidence="4 5">
    <name type="scientific">Flavobacterium rivulicola</name>
    <dbReference type="NCBI Taxonomy" id="2732161"/>
    <lineage>
        <taxon>Bacteria</taxon>
        <taxon>Pseudomonadati</taxon>
        <taxon>Bacteroidota</taxon>
        <taxon>Flavobacteriia</taxon>
        <taxon>Flavobacteriales</taxon>
        <taxon>Flavobacteriaceae</taxon>
        <taxon>Flavobacterium</taxon>
    </lineage>
</organism>
<evidence type="ECO:0000313" key="5">
    <source>
        <dbReference type="Proteomes" id="UP000536509"/>
    </source>
</evidence>
<dbReference type="NCBIfam" id="TIGR04183">
    <property type="entry name" value="Por_Secre_tail"/>
    <property type="match status" value="1"/>
</dbReference>
<evidence type="ECO:0000259" key="3">
    <source>
        <dbReference type="Pfam" id="PF18962"/>
    </source>
</evidence>
<comment type="caution">
    <text evidence="4">The sequence shown here is derived from an EMBL/GenBank/DDBJ whole genome shotgun (WGS) entry which is preliminary data.</text>
</comment>
<dbReference type="RefSeq" id="WP_171223389.1">
    <property type="nucleotide sequence ID" value="NZ_CP121446.1"/>
</dbReference>
<evidence type="ECO:0000313" key="4">
    <source>
        <dbReference type="EMBL" id="NNT73230.1"/>
    </source>
</evidence>
<evidence type="ECO:0000256" key="2">
    <source>
        <dbReference type="SAM" id="SignalP"/>
    </source>
</evidence>
<keyword evidence="5" id="KW-1185">Reference proteome</keyword>
<accession>A0A7Y3VZV9</accession>
<proteinExistence type="predicted"/>
<evidence type="ECO:0000256" key="1">
    <source>
        <dbReference type="ARBA" id="ARBA00022729"/>
    </source>
</evidence>